<dbReference type="PANTHER" id="PTHR22792">
    <property type="entry name" value="LUPUS LA PROTEIN-RELATED"/>
    <property type="match status" value="1"/>
</dbReference>
<dbReference type="InterPro" id="IPR006607">
    <property type="entry name" value="DM15"/>
</dbReference>
<dbReference type="PANTHER" id="PTHR22792:SF132">
    <property type="entry name" value="LA-RELATED PROTEIN 1"/>
    <property type="match status" value="1"/>
</dbReference>
<feature type="compositionally biased region" description="Basic and acidic residues" evidence="4">
    <location>
        <begin position="302"/>
        <end position="311"/>
    </location>
</feature>
<feature type="region of interest" description="Disordered" evidence="4">
    <location>
        <begin position="57"/>
        <end position="419"/>
    </location>
</feature>
<dbReference type="InterPro" id="IPR036388">
    <property type="entry name" value="WH-like_DNA-bd_sf"/>
</dbReference>
<dbReference type="PROSITE" id="PS50961">
    <property type="entry name" value="HTH_LA"/>
    <property type="match status" value="1"/>
</dbReference>
<feature type="compositionally biased region" description="Polar residues" evidence="4">
    <location>
        <begin position="57"/>
        <end position="76"/>
    </location>
</feature>
<dbReference type="GO" id="GO:0000339">
    <property type="term" value="F:RNA cap binding"/>
    <property type="evidence" value="ECO:0007669"/>
    <property type="project" value="InterPro"/>
</dbReference>
<dbReference type="SMART" id="SM00715">
    <property type="entry name" value="LA"/>
    <property type="match status" value="1"/>
</dbReference>
<dbReference type="Gene3D" id="1.10.10.10">
    <property type="entry name" value="Winged helix-like DNA-binding domain superfamily/Winged helix DNA-binding domain"/>
    <property type="match status" value="1"/>
</dbReference>
<dbReference type="InterPro" id="IPR045180">
    <property type="entry name" value="La_dom_prot"/>
</dbReference>
<accession>A0A7R9A2W6</accession>
<dbReference type="GO" id="GO:0048255">
    <property type="term" value="P:mRNA stabilization"/>
    <property type="evidence" value="ECO:0007669"/>
    <property type="project" value="InterPro"/>
</dbReference>
<evidence type="ECO:0000313" key="7">
    <source>
        <dbReference type="Proteomes" id="UP000677054"/>
    </source>
</evidence>
<evidence type="ECO:0000259" key="5">
    <source>
        <dbReference type="PROSITE" id="PS50961"/>
    </source>
</evidence>
<dbReference type="EMBL" id="LR900434">
    <property type="protein sequence ID" value="CAD7245666.1"/>
    <property type="molecule type" value="Genomic_DNA"/>
</dbReference>
<feature type="compositionally biased region" description="Polar residues" evidence="4">
    <location>
        <begin position="172"/>
        <end position="190"/>
    </location>
</feature>
<feature type="region of interest" description="Disordered" evidence="4">
    <location>
        <begin position="834"/>
        <end position="910"/>
    </location>
</feature>
<keyword evidence="7" id="KW-1185">Reference proteome</keyword>
<feature type="compositionally biased region" description="Polar residues" evidence="4">
    <location>
        <begin position="406"/>
        <end position="416"/>
    </location>
</feature>
<organism evidence="6">
    <name type="scientific">Darwinula stevensoni</name>
    <dbReference type="NCBI Taxonomy" id="69355"/>
    <lineage>
        <taxon>Eukaryota</taxon>
        <taxon>Metazoa</taxon>
        <taxon>Ecdysozoa</taxon>
        <taxon>Arthropoda</taxon>
        <taxon>Crustacea</taxon>
        <taxon>Oligostraca</taxon>
        <taxon>Ostracoda</taxon>
        <taxon>Podocopa</taxon>
        <taxon>Podocopida</taxon>
        <taxon>Darwinulocopina</taxon>
        <taxon>Darwinuloidea</taxon>
        <taxon>Darwinulidae</taxon>
        <taxon>Darwinula</taxon>
    </lineage>
</organism>
<dbReference type="InterPro" id="IPR006630">
    <property type="entry name" value="La_HTH"/>
</dbReference>
<dbReference type="AlphaFoldDB" id="A0A7R9A2W6"/>
<dbReference type="FunFam" id="1.10.10.10:FF:000131">
    <property type="entry name" value="la-related protein 1B isoform X2"/>
    <property type="match status" value="1"/>
</dbReference>
<gene>
    <name evidence="6" type="ORF">DSTB1V02_LOCUS5534</name>
</gene>
<reference evidence="6" key="1">
    <citation type="submission" date="2020-11" db="EMBL/GenBank/DDBJ databases">
        <authorList>
            <person name="Tran Van P."/>
        </authorList>
    </citation>
    <scope>NUCLEOTIDE SEQUENCE</scope>
</reference>
<protein>
    <recommendedName>
        <fullName evidence="2">La-related protein 1</fullName>
    </recommendedName>
</protein>
<feature type="compositionally biased region" description="Basic residues" evidence="4">
    <location>
        <begin position="668"/>
        <end position="682"/>
    </location>
</feature>
<feature type="compositionally biased region" description="Basic and acidic residues" evidence="4">
    <location>
        <begin position="362"/>
        <end position="379"/>
    </location>
</feature>
<feature type="region of interest" description="Disordered" evidence="4">
    <location>
        <begin position="1"/>
        <end position="23"/>
    </location>
</feature>
<feature type="compositionally biased region" description="Basic and acidic residues" evidence="4">
    <location>
        <begin position="658"/>
        <end position="667"/>
    </location>
</feature>
<dbReference type="SUPFAM" id="SSF46785">
    <property type="entry name" value="Winged helix' DNA-binding domain"/>
    <property type="match status" value="1"/>
</dbReference>
<feature type="domain" description="HTH La-type RNA-binding" evidence="5">
    <location>
        <begin position="460"/>
        <end position="551"/>
    </location>
</feature>
<feature type="compositionally biased region" description="Basic and acidic residues" evidence="4">
    <location>
        <begin position="102"/>
        <end position="130"/>
    </location>
</feature>
<evidence type="ECO:0000256" key="3">
    <source>
        <dbReference type="PROSITE-ProRule" id="PRU00332"/>
    </source>
</evidence>
<feature type="compositionally biased region" description="Basic residues" evidence="4">
    <location>
        <begin position="390"/>
        <end position="405"/>
    </location>
</feature>
<dbReference type="SMART" id="SM00684">
    <property type="entry name" value="DM15"/>
    <property type="match status" value="2"/>
</dbReference>
<keyword evidence="1 3" id="KW-0694">RNA-binding</keyword>
<dbReference type="GO" id="GO:0005829">
    <property type="term" value="C:cytosol"/>
    <property type="evidence" value="ECO:0007669"/>
    <property type="project" value="TreeGrafter"/>
</dbReference>
<evidence type="ECO:0000256" key="4">
    <source>
        <dbReference type="SAM" id="MobiDB-lite"/>
    </source>
</evidence>
<dbReference type="Pfam" id="PF05383">
    <property type="entry name" value="La"/>
    <property type="match status" value="1"/>
</dbReference>
<evidence type="ECO:0000256" key="2">
    <source>
        <dbReference type="ARBA" id="ARBA00072183"/>
    </source>
</evidence>
<dbReference type="Proteomes" id="UP000677054">
    <property type="component" value="Unassembled WGS sequence"/>
</dbReference>
<dbReference type="OrthoDB" id="340227at2759"/>
<proteinExistence type="predicted"/>
<feature type="compositionally biased region" description="Basic and acidic residues" evidence="4">
    <location>
        <begin position="140"/>
        <end position="161"/>
    </location>
</feature>
<feature type="compositionally biased region" description="Polar residues" evidence="4">
    <location>
        <begin position="1245"/>
        <end position="1263"/>
    </location>
</feature>
<evidence type="ECO:0000313" key="6">
    <source>
        <dbReference type="EMBL" id="CAD7245666.1"/>
    </source>
</evidence>
<feature type="compositionally biased region" description="Polar residues" evidence="4">
    <location>
        <begin position="220"/>
        <end position="241"/>
    </location>
</feature>
<name>A0A7R9A2W6_9CRUS</name>
<feature type="compositionally biased region" description="Basic and acidic residues" evidence="4">
    <location>
        <begin position="1210"/>
        <end position="1241"/>
    </location>
</feature>
<feature type="compositionally biased region" description="Low complexity" evidence="4">
    <location>
        <begin position="851"/>
        <end position="868"/>
    </location>
</feature>
<dbReference type="Pfam" id="PF21071">
    <property type="entry name" value="LARP1_HEAT"/>
    <property type="match status" value="3"/>
</dbReference>
<dbReference type="GO" id="GO:0010494">
    <property type="term" value="C:cytoplasmic stress granule"/>
    <property type="evidence" value="ECO:0007669"/>
    <property type="project" value="TreeGrafter"/>
</dbReference>
<dbReference type="GO" id="GO:0008187">
    <property type="term" value="F:poly-pyrimidine tract binding"/>
    <property type="evidence" value="ECO:0007669"/>
    <property type="project" value="UniProtKB-ARBA"/>
</dbReference>
<dbReference type="InterPro" id="IPR036390">
    <property type="entry name" value="WH_DNA-bd_sf"/>
</dbReference>
<sequence>MARVPGPGDEWAGGQSENRCNPWVGREVKQSEVGSLYLGLKGQGIPKDLKMSSKISYAQVVSTSSSRGDSIGTNGSADDENFPVLGEESHQNQPPSETMSEENIKSDTDDEGWQKVDSKTKVKLRPDRGWRERHHRHPYVNRDFRSEKPRDDIHSSPKPIKDPIVPVMNGHANGTNGSDSEMAQGGQNSDRSSETSSDKPLFVEAPLPAVNPWTKKLPSKESTPSNGVGSESVGASQTSEVASDKEPEQAQARKISGEKSEVGSEEDWPSLGDTHSNHGSRRGSAPSTPKPEKDVVLQSPLPDKESTKEDINSFSSPLDDSKSKKKVLKQRWVPLEIDAPRSPRSPRGKGMSPRFRGSKSGFRNEENTKAQSVDGDHVGKRGGRGGTPRGRGRGSRYRGRGRGGRHNSSSWESLSNPGEDEYNDLPYVDTSPSAQFIDGQAYVTPYIGFGSYVYDSSYVQVDETTLKEYIRTQIEYYFSEENLQRDFFLRRKMDSEGYLPISLIASFHRVQALTQDFSLIIESLHNSEKVELKDGVKVRTKVEPLSWPIYDGIILPDPGETAFSPVQPNNESTHLDPNVPEFIPGVGGVVLSDSEESSGKEIPETPIISNLPVTVGDLMKTAEARQEQEKPSLQEKVLITSKSKVATAISTSPAKPLRASEEESWKEVKRKSKELRKEKRRQKSESGHFSHALGEGDSSRDSSAPPVGQQREELDFLFDEELQNMPQGRQNTFTDWSDDDSDYEFSDQDINKLLIVTQTPPSSRPPKHEGFDRTGDWTTRVKMTQELGKAINDGLYYYEQDLWSEHEWLDLHDRSASFNTVNVISQEDFRKLIPPSPKIQNQVPPPPPPSSDILSRSLPTQVPVTPRTPKTPRKDPQKAPRFYPVVKETKPPADPTTPRKRKTRHSANPPVEHHVGWVMDARDHRPRTSSFRLVVVMGEDNYEDGTVFKYYYWFSGSSPPGSLAEGGSVSYGSTPQSLPAFQHPSHALLKENGFTQQVYHKYRSRCLKGMVKQLQYSFIVCLLGFQLFSFASFFSFAERKHLGIGQSQEMNTLFRFWSFFLREHFNKRMYDEFRRLALEDAAVGYRYGLECLFRFYSYGLEKHFRNELFSDFQEETIKDYENGLTFFYLCLFFFHCEEYHTLSVVSFTLGQLYGLEKFWAFRKYYKNAERLEVDGKLQSALQKYKTVEDFRVLPAEGDEITGAAAFMTSRDRSQRLDSRRKQQPSEKRSRQSSQSEKDRKGGKQAAQQRVDQAASSGERTCHA</sequence>
<dbReference type="EMBL" id="CAJPEV010000917">
    <property type="protein sequence ID" value="CAG0889499.1"/>
    <property type="molecule type" value="Genomic_DNA"/>
</dbReference>
<feature type="region of interest" description="Disordered" evidence="4">
    <location>
        <begin position="646"/>
        <end position="709"/>
    </location>
</feature>
<dbReference type="GO" id="GO:0045727">
    <property type="term" value="P:positive regulation of translation"/>
    <property type="evidence" value="ECO:0007669"/>
    <property type="project" value="TreeGrafter"/>
</dbReference>
<evidence type="ECO:0000256" key="1">
    <source>
        <dbReference type="ARBA" id="ARBA00022884"/>
    </source>
</evidence>
<feature type="region of interest" description="Disordered" evidence="4">
    <location>
        <begin position="1210"/>
        <end position="1263"/>
    </location>
</feature>